<dbReference type="EMBL" id="JADJMS010000021">
    <property type="protein sequence ID" value="MBK7415578.1"/>
    <property type="molecule type" value="Genomic_DNA"/>
</dbReference>
<dbReference type="Pfam" id="PF00589">
    <property type="entry name" value="Phage_integrase"/>
    <property type="match status" value="1"/>
</dbReference>
<dbReference type="PANTHER" id="PTHR30349">
    <property type="entry name" value="PHAGE INTEGRASE-RELATED"/>
    <property type="match status" value="1"/>
</dbReference>
<dbReference type="InterPro" id="IPR050090">
    <property type="entry name" value="Tyrosine_recombinase_XerCD"/>
</dbReference>
<protein>
    <submittedName>
        <fullName evidence="4">Tyrosine-type recombinase/integrase</fullName>
    </submittedName>
</protein>
<proteinExistence type="predicted"/>
<dbReference type="AlphaFoldDB" id="A0A935MR45"/>
<evidence type="ECO:0000256" key="2">
    <source>
        <dbReference type="ARBA" id="ARBA00023172"/>
    </source>
</evidence>
<dbReference type="GO" id="GO:0006310">
    <property type="term" value="P:DNA recombination"/>
    <property type="evidence" value="ECO:0007669"/>
    <property type="project" value="UniProtKB-KW"/>
</dbReference>
<dbReference type="PROSITE" id="PS51898">
    <property type="entry name" value="TYR_RECOMBINASE"/>
    <property type="match status" value="1"/>
</dbReference>
<evidence type="ECO:0000313" key="4">
    <source>
        <dbReference type="EMBL" id="MBK7415578.1"/>
    </source>
</evidence>
<keyword evidence="2" id="KW-0233">DNA recombination</keyword>
<evidence type="ECO:0000259" key="3">
    <source>
        <dbReference type="PROSITE" id="PS51898"/>
    </source>
</evidence>
<organism evidence="4 5">
    <name type="scientific">Candidatus Dechloromonas phosphorivorans</name>
    <dbReference type="NCBI Taxonomy" id="2899244"/>
    <lineage>
        <taxon>Bacteria</taxon>
        <taxon>Pseudomonadati</taxon>
        <taxon>Pseudomonadota</taxon>
        <taxon>Betaproteobacteria</taxon>
        <taxon>Rhodocyclales</taxon>
        <taxon>Azonexaceae</taxon>
        <taxon>Dechloromonas</taxon>
    </lineage>
</organism>
<dbReference type="InterPro" id="IPR002104">
    <property type="entry name" value="Integrase_catalytic"/>
</dbReference>
<dbReference type="GO" id="GO:0015074">
    <property type="term" value="P:DNA integration"/>
    <property type="evidence" value="ECO:0007669"/>
    <property type="project" value="UniProtKB-KW"/>
</dbReference>
<dbReference type="Proteomes" id="UP000739411">
    <property type="component" value="Unassembled WGS sequence"/>
</dbReference>
<keyword evidence="1" id="KW-0229">DNA integration</keyword>
<sequence length="409" mass="46424">MASKKYLSNGTRIQYTITRKIIPGKKLYYSCSKAEEAIYDAWIAKLEATLDLGVIPPEIKEKFDGKHHEPGGTDTFGWLLRSYRTAAGDQNIKDDDLSRLDKVAEEYGGTKLTVMNTSEWSTNFISQLKRQKNLSEATVLHYVGALRRCLDFAVRNGKLSSVSLRFEKRGFGTYTPADIDWLLGNGKEVKENKPRSRRPTVKEWTEILRVASGEKPENRQRSLELEFQAAFECILKIAPETAMRLSEIHTLRLSQVNFEERIIHLPRTKNGSERFVPMNSLVVALLTEYLEHVKNGTRGMTGFSQVNDLLFPFYPGDLDSLKDTQSRRAATTNLLSHRYASLFDAAGCGDLRFHDLRHEAVSRLFERTNLGETVIQKITGHLSKEALARYLNLRAEFLVEKIEGAAGMK</sequence>
<dbReference type="InterPro" id="IPR011010">
    <property type="entry name" value="DNA_brk_join_enz"/>
</dbReference>
<reference evidence="4 5" key="1">
    <citation type="submission" date="2020-10" db="EMBL/GenBank/DDBJ databases">
        <title>Connecting structure to function with the recovery of over 1000 high-quality activated sludge metagenome-assembled genomes encoding full-length rRNA genes using long-read sequencing.</title>
        <authorList>
            <person name="Singleton C.M."/>
            <person name="Petriglieri F."/>
            <person name="Kristensen J.M."/>
            <person name="Kirkegaard R.H."/>
            <person name="Michaelsen T.Y."/>
            <person name="Andersen M.H."/>
            <person name="Karst S.M."/>
            <person name="Dueholm M.S."/>
            <person name="Nielsen P.H."/>
            <person name="Albertsen M."/>
        </authorList>
    </citation>
    <scope>NUCLEOTIDE SEQUENCE [LARGE SCALE GENOMIC DNA]</scope>
    <source>
        <strain evidence="4">EsbW_18-Q3-R4-48_BATAC.463</strain>
    </source>
</reference>
<gene>
    <name evidence="4" type="ORF">IPJ38_11160</name>
</gene>
<accession>A0A935MR45</accession>
<comment type="caution">
    <text evidence="4">The sequence shown here is derived from an EMBL/GenBank/DDBJ whole genome shotgun (WGS) entry which is preliminary data.</text>
</comment>
<dbReference type="PANTHER" id="PTHR30349:SF94">
    <property type="entry name" value="INTEGRASE_RECOMBINASE HI_1414-RELATED"/>
    <property type="match status" value="1"/>
</dbReference>
<dbReference type="CDD" id="cd00796">
    <property type="entry name" value="INT_Rci_Hp1_C"/>
    <property type="match status" value="1"/>
</dbReference>
<dbReference type="Gene3D" id="1.10.443.10">
    <property type="entry name" value="Intergrase catalytic core"/>
    <property type="match status" value="1"/>
</dbReference>
<dbReference type="SUPFAM" id="SSF56349">
    <property type="entry name" value="DNA breaking-rejoining enzymes"/>
    <property type="match status" value="1"/>
</dbReference>
<evidence type="ECO:0000313" key="5">
    <source>
        <dbReference type="Proteomes" id="UP000739411"/>
    </source>
</evidence>
<evidence type="ECO:0000256" key="1">
    <source>
        <dbReference type="ARBA" id="ARBA00022908"/>
    </source>
</evidence>
<dbReference type="GO" id="GO:0003677">
    <property type="term" value="F:DNA binding"/>
    <property type="evidence" value="ECO:0007669"/>
    <property type="project" value="InterPro"/>
</dbReference>
<feature type="domain" description="Tyr recombinase" evidence="3">
    <location>
        <begin position="194"/>
        <end position="403"/>
    </location>
</feature>
<name>A0A935MR45_9RHOO</name>
<dbReference type="InterPro" id="IPR013762">
    <property type="entry name" value="Integrase-like_cat_sf"/>
</dbReference>